<dbReference type="RefSeq" id="WP_014548032.1">
    <property type="nucleotide sequence ID" value="NC_017449.1"/>
</dbReference>
<proteinExistence type="predicted"/>
<dbReference type="Proteomes" id="UP000008303">
    <property type="component" value="Chromosome"/>
</dbReference>
<protein>
    <recommendedName>
        <fullName evidence="3">DUF2513 domain-containing protein</fullName>
    </recommendedName>
</protein>
<name>F4BK86_9GAMM</name>
<dbReference type="PATRIC" id="fig|676032.3.peg.726"/>
<accession>F4BK86</accession>
<dbReference type="AlphaFoldDB" id="F4BK86"/>
<dbReference type="EMBL" id="CP002558">
    <property type="protein sequence ID" value="AEB28580.1"/>
    <property type="molecule type" value="Genomic_DNA"/>
</dbReference>
<dbReference type="KEGG" id="fcn:FN3523_0723"/>
<reference evidence="2" key="1">
    <citation type="journal article" date="2011" name="Appl. Environ. Microbiol.">
        <title>Common ancestry and novel genetic traits of Francisella novicida-like isolates from North America and Australia as revealed by comparative genomic analyses.</title>
        <authorList>
            <person name="Siddaramappa S."/>
            <person name="Challacombe J.F."/>
            <person name="Petersen J.M."/>
            <person name="Pillai S."/>
            <person name="Hogg G."/>
            <person name="Kuske C.R."/>
        </authorList>
    </citation>
    <scope>NUCLEOTIDE SEQUENCE [LARGE SCALE GENOMIC DNA]</scope>
    <source>
        <strain evidence="2">3523</strain>
    </source>
</reference>
<sequence length="130" mass="14966">MKYRIDVIKKLLNVAHESELPHTTNIALMGVIKQEYSEYVDEYFVAYTKVLDELSLMKSNANGFGVVSSMNGTYSLFQTNVWLTYQGQEFIEKLNDDTIWKKIYFGGKEVSFSLLKELAPSMLKQFIMGL</sequence>
<gene>
    <name evidence="1" type="ordered locus">FN3523_0723</name>
</gene>
<evidence type="ECO:0008006" key="3">
    <source>
        <dbReference type="Google" id="ProtNLM"/>
    </source>
</evidence>
<organism evidence="1 2">
    <name type="scientific">Francisella hispaniensis</name>
    <dbReference type="NCBI Taxonomy" id="622488"/>
    <lineage>
        <taxon>Bacteria</taxon>
        <taxon>Pseudomonadati</taxon>
        <taxon>Pseudomonadota</taxon>
        <taxon>Gammaproteobacteria</taxon>
        <taxon>Thiotrichales</taxon>
        <taxon>Francisellaceae</taxon>
        <taxon>Francisella</taxon>
    </lineage>
</organism>
<dbReference type="HOGENOM" id="CLU_1934936_0_0_6"/>
<evidence type="ECO:0000313" key="2">
    <source>
        <dbReference type="Proteomes" id="UP000008303"/>
    </source>
</evidence>
<evidence type="ECO:0000313" key="1">
    <source>
        <dbReference type="EMBL" id="AEB28580.1"/>
    </source>
</evidence>